<dbReference type="GO" id="GO:0000976">
    <property type="term" value="F:transcription cis-regulatory region binding"/>
    <property type="evidence" value="ECO:0007669"/>
    <property type="project" value="TreeGrafter"/>
</dbReference>
<evidence type="ECO:0000313" key="9">
    <source>
        <dbReference type="Proteomes" id="UP001209276"/>
    </source>
</evidence>
<evidence type="ECO:0000313" key="8">
    <source>
        <dbReference type="Proteomes" id="UP000315377"/>
    </source>
</evidence>
<dbReference type="PANTHER" id="PTHR30126">
    <property type="entry name" value="HTH-TYPE TRANSCRIPTIONAL REGULATOR"/>
    <property type="match status" value="1"/>
</dbReference>
<evidence type="ECO:0000313" key="6">
    <source>
        <dbReference type="EMBL" id="MCY9610748.1"/>
    </source>
</evidence>
<reference evidence="6 9" key="2">
    <citation type="submission" date="2022-05" db="EMBL/GenBank/DDBJ databases">
        <title>Genome Sequencing of Bee-Associated Microbes.</title>
        <authorList>
            <person name="Dunlap C."/>
        </authorList>
    </citation>
    <scope>NUCLEOTIDE SEQUENCE [LARGE SCALE GENOMIC DNA]</scope>
    <source>
        <strain evidence="6 9">NRRL B-14613</strain>
    </source>
</reference>
<dbReference type="Proteomes" id="UP001209276">
    <property type="component" value="Unassembled WGS sequence"/>
</dbReference>
<evidence type="ECO:0000256" key="2">
    <source>
        <dbReference type="ARBA" id="ARBA00023015"/>
    </source>
</evidence>
<dbReference type="SUPFAM" id="SSF46785">
    <property type="entry name" value="Winged helix' DNA-binding domain"/>
    <property type="match status" value="1"/>
</dbReference>
<keyword evidence="4" id="KW-0804">Transcription</keyword>
<dbReference type="InterPro" id="IPR000847">
    <property type="entry name" value="LysR_HTH_N"/>
</dbReference>
<dbReference type="Gene3D" id="1.10.10.10">
    <property type="entry name" value="Winged helix-like DNA-binding domain superfamily/Winged helix DNA-binding domain"/>
    <property type="match status" value="1"/>
</dbReference>
<evidence type="ECO:0000313" key="7">
    <source>
        <dbReference type="EMBL" id="QDM42739.1"/>
    </source>
</evidence>
<dbReference type="InterPro" id="IPR036388">
    <property type="entry name" value="WH-like_DNA-bd_sf"/>
</dbReference>
<dbReference type="Pfam" id="PF00126">
    <property type="entry name" value="HTH_1"/>
    <property type="match status" value="1"/>
</dbReference>
<dbReference type="EMBL" id="CP041405">
    <property type="protein sequence ID" value="QDM42739.1"/>
    <property type="molecule type" value="Genomic_DNA"/>
</dbReference>
<name>A0AAP9DS88_PANTH</name>
<keyword evidence="2" id="KW-0805">Transcription regulation</keyword>
<gene>
    <name evidence="7" type="ORF">FLT43_03930</name>
    <name evidence="6" type="ORF">M5W83_26750</name>
</gene>
<dbReference type="PRINTS" id="PR00039">
    <property type="entry name" value="HTHLYSR"/>
</dbReference>
<dbReference type="PANTHER" id="PTHR30126:SF40">
    <property type="entry name" value="HTH-TYPE TRANSCRIPTIONAL REGULATOR GLTR"/>
    <property type="match status" value="1"/>
</dbReference>
<dbReference type="EMBL" id="JAMDMM010000062">
    <property type="protein sequence ID" value="MCY9610748.1"/>
    <property type="molecule type" value="Genomic_DNA"/>
</dbReference>
<dbReference type="RefSeq" id="WP_087441017.1">
    <property type="nucleotide sequence ID" value="NZ_CABMNB010000012.1"/>
</dbReference>
<accession>A0AAP9DS88</accession>
<dbReference type="PROSITE" id="PS50931">
    <property type="entry name" value="HTH_LYSR"/>
    <property type="match status" value="1"/>
</dbReference>
<dbReference type="InterPro" id="IPR005119">
    <property type="entry name" value="LysR_subst-bd"/>
</dbReference>
<evidence type="ECO:0000259" key="5">
    <source>
        <dbReference type="PROSITE" id="PS50931"/>
    </source>
</evidence>
<dbReference type="FunFam" id="1.10.10.10:FF:000001">
    <property type="entry name" value="LysR family transcriptional regulator"/>
    <property type="match status" value="1"/>
</dbReference>
<dbReference type="GO" id="GO:0003700">
    <property type="term" value="F:DNA-binding transcription factor activity"/>
    <property type="evidence" value="ECO:0007669"/>
    <property type="project" value="InterPro"/>
</dbReference>
<feature type="domain" description="HTH lysR-type" evidence="5">
    <location>
        <begin position="1"/>
        <end position="58"/>
    </location>
</feature>
<keyword evidence="9" id="KW-1185">Reference proteome</keyword>
<comment type="similarity">
    <text evidence="1">Belongs to the LysR transcriptional regulatory family.</text>
</comment>
<keyword evidence="3" id="KW-0238">DNA-binding</keyword>
<dbReference type="Proteomes" id="UP000315377">
    <property type="component" value="Chromosome"/>
</dbReference>
<proteinExistence type="inferred from homology"/>
<dbReference type="Gene3D" id="3.40.190.290">
    <property type="match status" value="1"/>
</dbReference>
<dbReference type="AlphaFoldDB" id="A0AAP9DS88"/>
<organism evidence="7 8">
    <name type="scientific">Paenibacillus thiaminolyticus</name>
    <name type="common">Bacillus thiaminolyticus</name>
    <dbReference type="NCBI Taxonomy" id="49283"/>
    <lineage>
        <taxon>Bacteria</taxon>
        <taxon>Bacillati</taxon>
        <taxon>Bacillota</taxon>
        <taxon>Bacilli</taxon>
        <taxon>Bacillales</taxon>
        <taxon>Paenibacillaceae</taxon>
        <taxon>Paenibacillus</taxon>
    </lineage>
</organism>
<dbReference type="GeneID" id="76995122"/>
<dbReference type="Pfam" id="PF03466">
    <property type="entry name" value="LysR_substrate"/>
    <property type="match status" value="1"/>
</dbReference>
<evidence type="ECO:0000256" key="1">
    <source>
        <dbReference type="ARBA" id="ARBA00009437"/>
    </source>
</evidence>
<dbReference type="SUPFAM" id="SSF53850">
    <property type="entry name" value="Periplasmic binding protein-like II"/>
    <property type="match status" value="1"/>
</dbReference>
<dbReference type="InterPro" id="IPR036390">
    <property type="entry name" value="WH_DNA-bd_sf"/>
</dbReference>
<evidence type="ECO:0000256" key="4">
    <source>
        <dbReference type="ARBA" id="ARBA00023163"/>
    </source>
</evidence>
<evidence type="ECO:0000256" key="3">
    <source>
        <dbReference type="ARBA" id="ARBA00023125"/>
    </source>
</evidence>
<sequence length="303" mass="33732">MNLHALKICYTVALTGSVTKAAEKLNISQPAITAQIKKFEKELGVSLFEPKGRGVALTAIGQKIMNPAKRLFALEEQIEAIVENYRTHRSGRLRIVGTYLATSCLIPRWAARFKSKHPEIEVQITTANTQEALEQLINYAADIAVCGGEPDSHSGEVEREELYQDEVWFVVAPDHKYANQHITFRQMMTEPFIMREEGSAVRERLFALCKTNMVSPPQVALQFSGLNETIHAVASGYGASFISSLAAREYVDRGALARVHVDELLPVNTIALCTRKHEKSEAYVTEFISIIRRHLHGLANGAN</sequence>
<protein>
    <submittedName>
        <fullName evidence="7">LysR family transcriptional regulator</fullName>
    </submittedName>
</protein>
<reference evidence="7 8" key="1">
    <citation type="submission" date="2019-07" db="EMBL/GenBank/DDBJ databases">
        <title>Paenibacillus thiaminolyticus NRRL B-4156.</title>
        <authorList>
            <person name="Hehnly C."/>
            <person name="Zhang L."/>
        </authorList>
    </citation>
    <scope>NUCLEOTIDE SEQUENCE [LARGE SCALE GENOMIC DNA]</scope>
    <source>
        <strain evidence="7 8">NRRL B-4156</strain>
    </source>
</reference>